<reference evidence="7 8" key="1">
    <citation type="submission" date="2023-09" db="EMBL/GenBank/DDBJ databases">
        <authorList>
            <person name="Rey-Velasco X."/>
        </authorList>
    </citation>
    <scope>NUCLEOTIDE SEQUENCE [LARGE SCALE GENOMIC DNA]</scope>
    <source>
        <strain evidence="7 8">F117</strain>
    </source>
</reference>
<keyword evidence="4" id="KW-0804">Transcription</keyword>
<dbReference type="InterPro" id="IPR036388">
    <property type="entry name" value="WH-like_DNA-bd_sf"/>
</dbReference>
<dbReference type="InterPro" id="IPR013325">
    <property type="entry name" value="RNA_pol_sigma_r2"/>
</dbReference>
<dbReference type="CDD" id="cd06171">
    <property type="entry name" value="Sigma70_r4"/>
    <property type="match status" value="1"/>
</dbReference>
<dbReference type="Gene3D" id="1.10.10.10">
    <property type="entry name" value="Winged helix-like DNA-binding domain superfamily/Winged helix DNA-binding domain"/>
    <property type="match status" value="1"/>
</dbReference>
<dbReference type="SUPFAM" id="SSF88659">
    <property type="entry name" value="Sigma3 and sigma4 domains of RNA polymerase sigma factors"/>
    <property type="match status" value="1"/>
</dbReference>
<evidence type="ECO:0000313" key="8">
    <source>
        <dbReference type="Proteomes" id="UP001262582"/>
    </source>
</evidence>
<keyword evidence="2" id="KW-0805">Transcription regulation</keyword>
<dbReference type="InterPro" id="IPR014284">
    <property type="entry name" value="RNA_pol_sigma-70_dom"/>
</dbReference>
<dbReference type="InterPro" id="IPR039425">
    <property type="entry name" value="RNA_pol_sigma-70-like"/>
</dbReference>
<evidence type="ECO:0000259" key="6">
    <source>
        <dbReference type="Pfam" id="PF08281"/>
    </source>
</evidence>
<dbReference type="InterPro" id="IPR013249">
    <property type="entry name" value="RNA_pol_sigma70_r4_t2"/>
</dbReference>
<dbReference type="RefSeq" id="WP_311504315.1">
    <property type="nucleotide sequence ID" value="NZ_JAVRHK010000014.1"/>
</dbReference>
<evidence type="ECO:0000256" key="2">
    <source>
        <dbReference type="ARBA" id="ARBA00023015"/>
    </source>
</evidence>
<keyword evidence="3" id="KW-0731">Sigma factor</keyword>
<dbReference type="Pfam" id="PF08281">
    <property type="entry name" value="Sigma70_r4_2"/>
    <property type="match status" value="1"/>
</dbReference>
<evidence type="ECO:0000259" key="5">
    <source>
        <dbReference type="Pfam" id="PF04542"/>
    </source>
</evidence>
<dbReference type="NCBIfam" id="TIGR02937">
    <property type="entry name" value="sigma70-ECF"/>
    <property type="match status" value="1"/>
</dbReference>
<dbReference type="Gene3D" id="1.10.1740.10">
    <property type="match status" value="1"/>
</dbReference>
<dbReference type="EMBL" id="JAVRHK010000014">
    <property type="protein sequence ID" value="MDT0677974.1"/>
    <property type="molecule type" value="Genomic_DNA"/>
</dbReference>
<dbReference type="SUPFAM" id="SSF88946">
    <property type="entry name" value="Sigma2 domain of RNA polymerase sigma factors"/>
    <property type="match status" value="1"/>
</dbReference>
<evidence type="ECO:0000313" key="7">
    <source>
        <dbReference type="EMBL" id="MDT0677974.1"/>
    </source>
</evidence>
<organism evidence="7 8">
    <name type="scientific">Autumnicola musiva</name>
    <dbReference type="NCBI Taxonomy" id="3075589"/>
    <lineage>
        <taxon>Bacteria</taxon>
        <taxon>Pseudomonadati</taxon>
        <taxon>Bacteroidota</taxon>
        <taxon>Flavobacteriia</taxon>
        <taxon>Flavobacteriales</taxon>
        <taxon>Flavobacteriaceae</taxon>
        <taxon>Autumnicola</taxon>
    </lineage>
</organism>
<dbReference type="Pfam" id="PF04542">
    <property type="entry name" value="Sigma70_r2"/>
    <property type="match status" value="1"/>
</dbReference>
<dbReference type="InterPro" id="IPR013324">
    <property type="entry name" value="RNA_pol_sigma_r3/r4-like"/>
</dbReference>
<gene>
    <name evidence="7" type="ORF">RM539_15425</name>
</gene>
<keyword evidence="8" id="KW-1185">Reference proteome</keyword>
<accession>A0ABU3D9F1</accession>
<feature type="domain" description="RNA polymerase sigma factor 70 region 4 type 2" evidence="6">
    <location>
        <begin position="129"/>
        <end position="180"/>
    </location>
</feature>
<dbReference type="InterPro" id="IPR007627">
    <property type="entry name" value="RNA_pol_sigma70_r2"/>
</dbReference>
<evidence type="ECO:0000256" key="3">
    <source>
        <dbReference type="ARBA" id="ARBA00023082"/>
    </source>
</evidence>
<sequence>MSNIGNYENLDDMELWEDLRNNDRDALNEIYRRYIDVLYAYGNRISNDHGLVEDSIQEVFITIWEKRQKIKKTTSVKFYLFKSLKRRIFRNLKSSKKFGFQYDFSESSLAAKLRTEPTTETLDEVTIKKIHQSLNQLTNRQKEIIYLRFYARLEYPEIAEVMGLTVKATYKLLARAIQRLKDNFRFTLIFL</sequence>
<dbReference type="PANTHER" id="PTHR43133:SF46">
    <property type="entry name" value="RNA POLYMERASE SIGMA-70 FACTOR ECF SUBFAMILY"/>
    <property type="match status" value="1"/>
</dbReference>
<name>A0ABU3D9F1_9FLAO</name>
<dbReference type="PANTHER" id="PTHR43133">
    <property type="entry name" value="RNA POLYMERASE ECF-TYPE SIGMA FACTO"/>
    <property type="match status" value="1"/>
</dbReference>
<proteinExistence type="inferred from homology"/>
<feature type="domain" description="RNA polymerase sigma-70 region 2" evidence="5">
    <location>
        <begin position="30"/>
        <end position="96"/>
    </location>
</feature>
<dbReference type="Proteomes" id="UP001262582">
    <property type="component" value="Unassembled WGS sequence"/>
</dbReference>
<protein>
    <submittedName>
        <fullName evidence="7">Sigma-70 family RNA polymerase sigma factor</fullName>
    </submittedName>
</protein>
<evidence type="ECO:0000256" key="1">
    <source>
        <dbReference type="ARBA" id="ARBA00010641"/>
    </source>
</evidence>
<evidence type="ECO:0000256" key="4">
    <source>
        <dbReference type="ARBA" id="ARBA00023163"/>
    </source>
</evidence>
<comment type="similarity">
    <text evidence="1">Belongs to the sigma-70 factor family. ECF subfamily.</text>
</comment>
<comment type="caution">
    <text evidence="7">The sequence shown here is derived from an EMBL/GenBank/DDBJ whole genome shotgun (WGS) entry which is preliminary data.</text>
</comment>